<dbReference type="EMBL" id="JAHHGM010000001">
    <property type="protein sequence ID" value="MBT2987324.1"/>
    <property type="molecule type" value="Genomic_DNA"/>
</dbReference>
<evidence type="ECO:0000313" key="2">
    <source>
        <dbReference type="EMBL" id="MBT2987324.1"/>
    </source>
</evidence>
<dbReference type="SUPFAM" id="SSF55073">
    <property type="entry name" value="Nucleotide cyclase"/>
    <property type="match status" value="1"/>
</dbReference>
<proteinExistence type="predicted"/>
<feature type="domain" description="Guanylate cyclase" evidence="1">
    <location>
        <begin position="45"/>
        <end position="180"/>
    </location>
</feature>
<organism evidence="2 3">
    <name type="scientific">Candidatus Thiodiazotropha taylori</name>
    <dbReference type="NCBI Taxonomy" id="2792791"/>
    <lineage>
        <taxon>Bacteria</taxon>
        <taxon>Pseudomonadati</taxon>
        <taxon>Pseudomonadota</taxon>
        <taxon>Gammaproteobacteria</taxon>
        <taxon>Chromatiales</taxon>
        <taxon>Sedimenticolaceae</taxon>
        <taxon>Candidatus Thiodiazotropha</taxon>
    </lineage>
</organism>
<evidence type="ECO:0000259" key="1">
    <source>
        <dbReference type="PROSITE" id="PS50125"/>
    </source>
</evidence>
<gene>
    <name evidence="2" type="ORF">KME65_00020</name>
</gene>
<dbReference type="PROSITE" id="PS50125">
    <property type="entry name" value="GUANYLATE_CYCLASE_2"/>
    <property type="match status" value="1"/>
</dbReference>
<dbReference type="InterPro" id="IPR001054">
    <property type="entry name" value="A/G_cyclase"/>
</dbReference>
<accession>A0A944M6S9</accession>
<sequence>MSLTDEIKKDVQGVIDTPWNIRKGRVVPATTDVALSGGAVELDATFLYADLAASSKMAKELDRRVVAKIMKSFLATTCRLINSLDGRIQSFDGDRVMGVFVGDSKNSNAAKCALQINFVVKEIIKPKFEKKYESVKTASFSIRHGVGVDTGTVVTVRAGARGSNDLIWIGRAPNLAAKLSDLRESPYHSFITASVYNMLNDSSKFGGEKNENMWESRNWEFLNENIRVYRSSWHWSP</sequence>
<reference evidence="2 3" key="1">
    <citation type="submission" date="2021-05" db="EMBL/GenBank/DDBJ databases">
        <title>Genetic and Functional Diversity in Clade A Lucinid endosymbionts from the Bahamas.</title>
        <authorList>
            <person name="Giani N.M."/>
            <person name="Engel A.S."/>
            <person name="Campbell B.J."/>
        </authorList>
    </citation>
    <scope>NUCLEOTIDE SEQUENCE [LARGE SCALE GENOMIC DNA]</scope>
    <source>
        <strain evidence="2">LUC16012Gg_MoonRockCtena</strain>
    </source>
</reference>
<protein>
    <submittedName>
        <fullName evidence="2">Adenylate/guanylate cyclase domain-containing protein</fullName>
    </submittedName>
</protein>
<dbReference type="InterPro" id="IPR029787">
    <property type="entry name" value="Nucleotide_cyclase"/>
</dbReference>
<dbReference type="GO" id="GO:0009190">
    <property type="term" value="P:cyclic nucleotide biosynthetic process"/>
    <property type="evidence" value="ECO:0007669"/>
    <property type="project" value="InterPro"/>
</dbReference>
<dbReference type="Proteomes" id="UP000770889">
    <property type="component" value="Unassembled WGS sequence"/>
</dbReference>
<evidence type="ECO:0000313" key="3">
    <source>
        <dbReference type="Proteomes" id="UP000770889"/>
    </source>
</evidence>
<name>A0A944M6S9_9GAMM</name>
<dbReference type="Gene3D" id="3.30.70.1230">
    <property type="entry name" value="Nucleotide cyclase"/>
    <property type="match status" value="1"/>
</dbReference>
<dbReference type="GO" id="GO:0004016">
    <property type="term" value="F:adenylate cyclase activity"/>
    <property type="evidence" value="ECO:0007669"/>
    <property type="project" value="UniProtKB-ARBA"/>
</dbReference>
<dbReference type="GO" id="GO:0035556">
    <property type="term" value="P:intracellular signal transduction"/>
    <property type="evidence" value="ECO:0007669"/>
    <property type="project" value="InterPro"/>
</dbReference>
<dbReference type="AlphaFoldDB" id="A0A944M6S9"/>
<comment type="caution">
    <text evidence="2">The sequence shown here is derived from an EMBL/GenBank/DDBJ whole genome shotgun (WGS) entry which is preliminary data.</text>
</comment>